<evidence type="ECO:0000313" key="8">
    <source>
        <dbReference type="Proteomes" id="UP000326458"/>
    </source>
</evidence>
<comment type="caution">
    <text evidence="7">The sequence shown here is derived from an EMBL/GenBank/DDBJ whole genome shotgun (WGS) entry which is preliminary data.</text>
</comment>
<dbReference type="EMBL" id="VCEA01000001">
    <property type="protein sequence ID" value="KAB0361245.1"/>
    <property type="molecule type" value="Genomic_DNA"/>
</dbReference>
<feature type="region of interest" description="Disordered" evidence="5">
    <location>
        <begin position="41"/>
        <end position="68"/>
    </location>
</feature>
<dbReference type="AlphaFoldDB" id="A0A5N3WKK2"/>
<protein>
    <recommendedName>
        <fullName evidence="1">Translationally-controlled tumor protein</fullName>
    </recommendedName>
</protein>
<evidence type="ECO:0000256" key="5">
    <source>
        <dbReference type="SAM" id="MobiDB-lite"/>
    </source>
</evidence>
<dbReference type="PANTHER" id="PTHR11991">
    <property type="entry name" value="TRANSLATIONALLY CONTROLLED TUMOR PROTEIN-RELATED"/>
    <property type="match status" value="1"/>
</dbReference>
<evidence type="ECO:0000259" key="6">
    <source>
        <dbReference type="PROSITE" id="PS51797"/>
    </source>
</evidence>
<dbReference type="InterPro" id="IPR011323">
    <property type="entry name" value="Mss4/transl-control_tumour"/>
</dbReference>
<feature type="domain" description="TCTP" evidence="6">
    <location>
        <begin position="1"/>
        <end position="140"/>
    </location>
</feature>
<evidence type="ECO:0000256" key="3">
    <source>
        <dbReference type="ARBA" id="ARBA00047116"/>
    </source>
</evidence>
<dbReference type="InterPro" id="IPR018105">
    <property type="entry name" value="Translational_control_tumour_p"/>
</dbReference>
<sequence>MTIYQDLISHDEMFSRHLQDLGSRGQAVPGGVGKMVSRTEGNIDDSLIGGNASAEGPEGNETKSTVSNHSYKKAIKDYMKSIKGKFEEQRPEGVKPFMTRTAEQIKHILSDFKHYQFFIDENDPDGRVALMDYPEDAVTP</sequence>
<dbReference type="Gene3D" id="2.170.150.10">
    <property type="entry name" value="Metal Binding Protein, Guanine Nucleotide Exchange Factor, Chain A"/>
    <property type="match status" value="1"/>
</dbReference>
<dbReference type="SUPFAM" id="SSF51316">
    <property type="entry name" value="Mss4-like"/>
    <property type="match status" value="1"/>
</dbReference>
<dbReference type="PRINTS" id="PR01653">
    <property type="entry name" value="TCTPROTEIN"/>
</dbReference>
<comment type="similarity">
    <text evidence="4">Belongs to the TCTP family.</text>
</comment>
<dbReference type="PROSITE" id="PS51797">
    <property type="entry name" value="TCTP_3"/>
    <property type="match status" value="1"/>
</dbReference>
<evidence type="ECO:0000256" key="2">
    <source>
        <dbReference type="ARBA" id="ARBA00046053"/>
    </source>
</evidence>
<comment type="function">
    <text evidence="2">Involved in calcium binding and microtubule stabilization. Acts as a negative regulator of TSC22D1-mediated apoptosis, via interaction with and destabilization of TSC22D1 protein.</text>
</comment>
<proteinExistence type="inferred from homology"/>
<dbReference type="PANTHER" id="PTHR11991:SF0">
    <property type="entry name" value="TRANSLATIONALLY-CONTROLLED TUMOR PROTEIN"/>
    <property type="match status" value="1"/>
</dbReference>
<accession>A0A5N3WKK2</accession>
<reference evidence="7 8" key="1">
    <citation type="submission" date="2019-06" db="EMBL/GenBank/DDBJ databases">
        <title>Discovery of a novel chromosome fission-fusion reversal in muntjac.</title>
        <authorList>
            <person name="Mudd A.B."/>
            <person name="Bredeson J.V."/>
            <person name="Baum R."/>
            <person name="Hockemeyer D."/>
            <person name="Rokhsar D.S."/>
        </authorList>
    </citation>
    <scope>NUCLEOTIDE SEQUENCE [LARGE SCALE GENOMIC DNA]</scope>
    <source>
        <strain evidence="7">UTSW_UCB_Mm</strain>
        <tissue evidence="7">Fibroblast cell line</tissue>
    </source>
</reference>
<dbReference type="Proteomes" id="UP000326458">
    <property type="component" value="Unassembled WGS sequence"/>
</dbReference>
<evidence type="ECO:0000256" key="1">
    <source>
        <dbReference type="ARBA" id="ARBA00040832"/>
    </source>
</evidence>
<evidence type="ECO:0000313" key="7">
    <source>
        <dbReference type="EMBL" id="KAB0361245.1"/>
    </source>
</evidence>
<dbReference type="Pfam" id="PF00838">
    <property type="entry name" value="TCTP"/>
    <property type="match status" value="1"/>
</dbReference>
<keyword evidence="8" id="KW-1185">Reference proteome</keyword>
<dbReference type="PROSITE" id="PS01002">
    <property type="entry name" value="TCTP_1"/>
    <property type="match status" value="1"/>
</dbReference>
<name>A0A5N3WKK2_MUNMU</name>
<dbReference type="GO" id="GO:0005509">
    <property type="term" value="F:calcium ion binding"/>
    <property type="evidence" value="ECO:0007669"/>
    <property type="project" value="TreeGrafter"/>
</dbReference>
<organism evidence="7 8">
    <name type="scientific">Muntiacus muntjak</name>
    <name type="common">Barking deer</name>
    <name type="synonym">Indian muntjac</name>
    <dbReference type="NCBI Taxonomy" id="9888"/>
    <lineage>
        <taxon>Eukaryota</taxon>
        <taxon>Metazoa</taxon>
        <taxon>Chordata</taxon>
        <taxon>Craniata</taxon>
        <taxon>Vertebrata</taxon>
        <taxon>Euteleostomi</taxon>
        <taxon>Mammalia</taxon>
        <taxon>Eutheria</taxon>
        <taxon>Laurasiatheria</taxon>
        <taxon>Artiodactyla</taxon>
        <taxon>Ruminantia</taxon>
        <taxon>Pecora</taxon>
        <taxon>Cervidae</taxon>
        <taxon>Muntiacinae</taxon>
        <taxon>Muntiacus</taxon>
    </lineage>
</organism>
<dbReference type="GO" id="GO:0005737">
    <property type="term" value="C:cytoplasm"/>
    <property type="evidence" value="ECO:0007669"/>
    <property type="project" value="TreeGrafter"/>
</dbReference>
<dbReference type="InterPro" id="IPR034737">
    <property type="entry name" value="TCTP"/>
</dbReference>
<dbReference type="InterPro" id="IPR011057">
    <property type="entry name" value="Mss4-like_sf"/>
</dbReference>
<comment type="subunit">
    <text evidence="3">Homodimer. Interacts with STEAP3. Interacts with TSC22D1; interaction results in the destabilization of TSC22D1 protein.</text>
</comment>
<dbReference type="InterPro" id="IPR018103">
    <property type="entry name" value="Translation_control_tumour_CS"/>
</dbReference>
<gene>
    <name evidence="7" type="ORF">FD754_005401</name>
</gene>
<evidence type="ECO:0000256" key="4">
    <source>
        <dbReference type="PROSITE-ProRule" id="PRU01133"/>
    </source>
</evidence>